<evidence type="ECO:0000313" key="2">
    <source>
        <dbReference type="EMBL" id="MFC4728795.1"/>
    </source>
</evidence>
<proteinExistence type="predicted"/>
<sequence length="50" mass="5624">MIDSTKFALRAMCHMLKILDRPGWAYWLAWGVVVSIMTFGVANIIAAIKL</sequence>
<gene>
    <name evidence="2" type="ORF">ACFO3Q_11500</name>
</gene>
<accession>A0ABV9NP36</accession>
<organism evidence="2 3">
    <name type="scientific">Coralloluteibacterium thermophilum</name>
    <dbReference type="NCBI Taxonomy" id="2707049"/>
    <lineage>
        <taxon>Bacteria</taxon>
        <taxon>Pseudomonadati</taxon>
        <taxon>Pseudomonadota</taxon>
        <taxon>Gammaproteobacteria</taxon>
        <taxon>Lysobacterales</taxon>
        <taxon>Lysobacteraceae</taxon>
        <taxon>Coralloluteibacterium</taxon>
    </lineage>
</organism>
<reference evidence="3" key="1">
    <citation type="journal article" date="2019" name="Int. J. Syst. Evol. Microbiol.">
        <title>The Global Catalogue of Microorganisms (GCM) 10K type strain sequencing project: providing services to taxonomists for standard genome sequencing and annotation.</title>
        <authorList>
            <consortium name="The Broad Institute Genomics Platform"/>
            <consortium name="The Broad Institute Genome Sequencing Center for Infectious Disease"/>
            <person name="Wu L."/>
            <person name="Ma J."/>
        </authorList>
    </citation>
    <scope>NUCLEOTIDE SEQUENCE [LARGE SCALE GENOMIC DNA]</scope>
    <source>
        <strain evidence="3">CGMCC 1.13574</strain>
    </source>
</reference>
<keyword evidence="1" id="KW-0472">Membrane</keyword>
<dbReference type="RefSeq" id="WP_377004867.1">
    <property type="nucleotide sequence ID" value="NZ_JBHSGG010000032.1"/>
</dbReference>
<evidence type="ECO:0000313" key="3">
    <source>
        <dbReference type="Proteomes" id="UP001595892"/>
    </source>
</evidence>
<dbReference type="EMBL" id="JBHSGG010000032">
    <property type="protein sequence ID" value="MFC4728795.1"/>
    <property type="molecule type" value="Genomic_DNA"/>
</dbReference>
<keyword evidence="3" id="KW-1185">Reference proteome</keyword>
<dbReference type="Proteomes" id="UP001595892">
    <property type="component" value="Unassembled WGS sequence"/>
</dbReference>
<protein>
    <submittedName>
        <fullName evidence="2">Uncharacterized protein</fullName>
    </submittedName>
</protein>
<comment type="caution">
    <text evidence="2">The sequence shown here is derived from an EMBL/GenBank/DDBJ whole genome shotgun (WGS) entry which is preliminary data.</text>
</comment>
<evidence type="ECO:0000256" key="1">
    <source>
        <dbReference type="SAM" id="Phobius"/>
    </source>
</evidence>
<keyword evidence="1" id="KW-0812">Transmembrane</keyword>
<keyword evidence="1" id="KW-1133">Transmembrane helix</keyword>
<feature type="transmembrane region" description="Helical" evidence="1">
    <location>
        <begin position="24"/>
        <end position="48"/>
    </location>
</feature>
<name>A0ABV9NP36_9GAMM</name>